<dbReference type="EMBL" id="AMCI01001990">
    <property type="protein sequence ID" value="EJX03892.1"/>
    <property type="molecule type" value="Genomic_DNA"/>
</dbReference>
<reference evidence="1" key="1">
    <citation type="journal article" date="2012" name="PLoS ONE">
        <title>Gene sets for utilization of primary and secondary nutrition supplies in the distal gut of endangered iberian lynx.</title>
        <authorList>
            <person name="Alcaide M."/>
            <person name="Messina E."/>
            <person name="Richter M."/>
            <person name="Bargiela R."/>
            <person name="Peplies J."/>
            <person name="Huws S.A."/>
            <person name="Newbold C.J."/>
            <person name="Golyshin P.N."/>
            <person name="Simon M.A."/>
            <person name="Lopez G."/>
            <person name="Yakimov M.M."/>
            <person name="Ferrer M."/>
        </authorList>
    </citation>
    <scope>NUCLEOTIDE SEQUENCE</scope>
</reference>
<comment type="caution">
    <text evidence="1">The sequence shown here is derived from an EMBL/GenBank/DDBJ whole genome shotgun (WGS) entry which is preliminary data.</text>
</comment>
<gene>
    <name evidence="1" type="ORF">EVA_07976</name>
</gene>
<protein>
    <submittedName>
        <fullName evidence="1">Uncharacterized protein</fullName>
    </submittedName>
</protein>
<sequence>MDGIYSVQIDITIQRKAYTPFRCTYTRYIDADDLQILSYSETSCPVPTDPSGEPLPNESAAPYPQPFHTPEAVGVSNEDLQAFDAVISDPDVNRLFILSLKKARSSRDVAEAVLRLVKQGVIEDKEANTKRFAERIRRFCSFPKGKSEGNLSNTIRNLLTEKHHEIMQALQKLNLQPDTACAHPGGVHHT</sequence>
<evidence type="ECO:0000313" key="1">
    <source>
        <dbReference type="EMBL" id="EJX03892.1"/>
    </source>
</evidence>
<proteinExistence type="predicted"/>
<accession>J9G9D4</accession>
<organism evidence="1">
    <name type="scientific">gut metagenome</name>
    <dbReference type="NCBI Taxonomy" id="749906"/>
    <lineage>
        <taxon>unclassified sequences</taxon>
        <taxon>metagenomes</taxon>
        <taxon>organismal metagenomes</taxon>
    </lineage>
</organism>
<name>J9G9D4_9ZZZZ</name>
<dbReference type="AlphaFoldDB" id="J9G9D4"/>